<comment type="caution">
    <text evidence="3">The sequence shown here is derived from an EMBL/GenBank/DDBJ whole genome shotgun (WGS) entry which is preliminary data.</text>
</comment>
<keyword evidence="1" id="KW-0812">Transmembrane</keyword>
<feature type="domain" description="DUF1985" evidence="2">
    <location>
        <begin position="59"/>
        <end position="136"/>
    </location>
</feature>
<reference evidence="3" key="1">
    <citation type="journal article" date="2023" name="Plant J.">
        <title>Genome sequences and population genomics provide insights into the demographic history, inbreeding, and mutation load of two 'living fossil' tree species of Dipteronia.</title>
        <authorList>
            <person name="Feng Y."/>
            <person name="Comes H.P."/>
            <person name="Chen J."/>
            <person name="Zhu S."/>
            <person name="Lu R."/>
            <person name="Zhang X."/>
            <person name="Li P."/>
            <person name="Qiu J."/>
            <person name="Olsen K.M."/>
            <person name="Qiu Y."/>
        </authorList>
    </citation>
    <scope>NUCLEOTIDE SEQUENCE</scope>
    <source>
        <strain evidence="3">NBL</strain>
    </source>
</reference>
<evidence type="ECO:0000259" key="2">
    <source>
        <dbReference type="Pfam" id="PF09331"/>
    </source>
</evidence>
<dbReference type="Proteomes" id="UP001281410">
    <property type="component" value="Unassembled WGS sequence"/>
</dbReference>
<gene>
    <name evidence="3" type="ORF">Dsin_018102</name>
</gene>
<keyword evidence="1" id="KW-0472">Membrane</keyword>
<dbReference type="EMBL" id="JANJYJ010000005">
    <property type="protein sequence ID" value="KAK3213396.1"/>
    <property type="molecule type" value="Genomic_DNA"/>
</dbReference>
<accession>A0AAE0E731</accession>
<dbReference type="PANTHER" id="PTHR48449:SF1">
    <property type="entry name" value="DUF1985 DOMAIN-CONTAINING PROTEIN"/>
    <property type="match status" value="1"/>
</dbReference>
<evidence type="ECO:0000256" key="1">
    <source>
        <dbReference type="SAM" id="Phobius"/>
    </source>
</evidence>
<proteinExistence type="predicted"/>
<sequence>MTVQSSQPTNQISTVDGDDLIQSSISISVKNKGGVLFDYLVGAIPDTELYEDVPNGIHHIYFSGRDVVTFAELEARIEQDQRQKQFDAVKLCLLYMLNCVLIGAEERASVPIWQLCLVDNVEAFNAFPWGSHVYKYSIFGFKKAILKRAPRYNIFGLAYALFVFAYEVIPSIAKQFAIPMAVDQPFPSILR</sequence>
<dbReference type="Pfam" id="PF09331">
    <property type="entry name" value="DUF1985"/>
    <property type="match status" value="1"/>
</dbReference>
<dbReference type="PANTHER" id="PTHR48449">
    <property type="entry name" value="DUF1985 DOMAIN-CONTAINING PROTEIN"/>
    <property type="match status" value="1"/>
</dbReference>
<evidence type="ECO:0000313" key="4">
    <source>
        <dbReference type="Proteomes" id="UP001281410"/>
    </source>
</evidence>
<name>A0AAE0E731_9ROSI</name>
<dbReference type="InterPro" id="IPR015410">
    <property type="entry name" value="DUF1985"/>
</dbReference>
<keyword evidence="4" id="KW-1185">Reference proteome</keyword>
<keyword evidence="1" id="KW-1133">Transmembrane helix</keyword>
<protein>
    <recommendedName>
        <fullName evidence="2">DUF1985 domain-containing protein</fullName>
    </recommendedName>
</protein>
<evidence type="ECO:0000313" key="3">
    <source>
        <dbReference type="EMBL" id="KAK3213396.1"/>
    </source>
</evidence>
<organism evidence="3 4">
    <name type="scientific">Dipteronia sinensis</name>
    <dbReference type="NCBI Taxonomy" id="43782"/>
    <lineage>
        <taxon>Eukaryota</taxon>
        <taxon>Viridiplantae</taxon>
        <taxon>Streptophyta</taxon>
        <taxon>Embryophyta</taxon>
        <taxon>Tracheophyta</taxon>
        <taxon>Spermatophyta</taxon>
        <taxon>Magnoliopsida</taxon>
        <taxon>eudicotyledons</taxon>
        <taxon>Gunneridae</taxon>
        <taxon>Pentapetalae</taxon>
        <taxon>rosids</taxon>
        <taxon>malvids</taxon>
        <taxon>Sapindales</taxon>
        <taxon>Sapindaceae</taxon>
        <taxon>Hippocastanoideae</taxon>
        <taxon>Acereae</taxon>
        <taxon>Dipteronia</taxon>
    </lineage>
</organism>
<feature type="transmembrane region" description="Helical" evidence="1">
    <location>
        <begin position="152"/>
        <end position="173"/>
    </location>
</feature>
<dbReference type="AlphaFoldDB" id="A0AAE0E731"/>